<dbReference type="PROSITE" id="PS50042">
    <property type="entry name" value="CNMP_BINDING_3"/>
    <property type="match status" value="1"/>
</dbReference>
<dbReference type="InterPro" id="IPR014710">
    <property type="entry name" value="RmlC-like_jellyroll"/>
</dbReference>
<dbReference type="PANTHER" id="PTHR24567">
    <property type="entry name" value="CRP FAMILY TRANSCRIPTIONAL REGULATORY PROTEIN"/>
    <property type="match status" value="1"/>
</dbReference>
<evidence type="ECO:0000313" key="2">
    <source>
        <dbReference type="EMBL" id="MDQ0511186.1"/>
    </source>
</evidence>
<feature type="domain" description="Cyclic nucleotide-binding" evidence="1">
    <location>
        <begin position="15"/>
        <end position="137"/>
    </location>
</feature>
<dbReference type="InterPro" id="IPR000595">
    <property type="entry name" value="cNMP-bd_dom"/>
</dbReference>
<dbReference type="SUPFAM" id="SSF51206">
    <property type="entry name" value="cAMP-binding domain-like"/>
    <property type="match status" value="1"/>
</dbReference>
<dbReference type="InterPro" id="IPR050397">
    <property type="entry name" value="Env_Response_Regulators"/>
</dbReference>
<organism evidence="2 3">
    <name type="scientific">Ancylobacter amanitiformis</name>
    <dbReference type="NCBI Taxonomy" id="217069"/>
    <lineage>
        <taxon>Bacteria</taxon>
        <taxon>Pseudomonadati</taxon>
        <taxon>Pseudomonadota</taxon>
        <taxon>Alphaproteobacteria</taxon>
        <taxon>Hyphomicrobiales</taxon>
        <taxon>Xanthobacteraceae</taxon>
        <taxon>Ancylobacter</taxon>
    </lineage>
</organism>
<evidence type="ECO:0000313" key="3">
    <source>
        <dbReference type="Proteomes" id="UP001235094"/>
    </source>
</evidence>
<dbReference type="PANTHER" id="PTHR24567:SF68">
    <property type="entry name" value="DNA-BINDING TRANSCRIPTIONAL DUAL REGULATOR CRP"/>
    <property type="match status" value="1"/>
</dbReference>
<reference evidence="2 3" key="1">
    <citation type="submission" date="2023-07" db="EMBL/GenBank/DDBJ databases">
        <title>Genomic Encyclopedia of Type Strains, Phase IV (KMG-IV): sequencing the most valuable type-strain genomes for metagenomic binning, comparative biology and taxonomic classification.</title>
        <authorList>
            <person name="Goeker M."/>
        </authorList>
    </citation>
    <scope>NUCLEOTIDE SEQUENCE [LARGE SCALE GENOMIC DNA]</scope>
    <source>
        <strain evidence="2 3">DSM 15561</strain>
    </source>
</reference>
<accession>A0ABU0LR85</accession>
<keyword evidence="3" id="KW-1185">Reference proteome</keyword>
<dbReference type="Pfam" id="PF00027">
    <property type="entry name" value="cNMP_binding"/>
    <property type="match status" value="1"/>
</dbReference>
<protein>
    <submittedName>
        <fullName evidence="2">CRP-like cAMP-binding protein</fullName>
    </submittedName>
</protein>
<dbReference type="CDD" id="cd00038">
    <property type="entry name" value="CAP_ED"/>
    <property type="match status" value="1"/>
</dbReference>
<proteinExistence type="predicted"/>
<sequence length="162" mass="17858">MPIEEDIALLESVPMLRLLGPDALRVVAISADSRSLNRGQVLYREGQFAEAAYVVVDGMLAISRENAAMAKRPGQRMEVGRGALLGELALITDGKRPATATAIEPSVVLRIPRVIFMRTIESYPQAARRLMQALSEELQETVNGLEAVREKLEAIEPPRRPR</sequence>
<name>A0ABU0LR85_9HYPH</name>
<dbReference type="Gene3D" id="2.60.120.10">
    <property type="entry name" value="Jelly Rolls"/>
    <property type="match status" value="1"/>
</dbReference>
<dbReference type="Proteomes" id="UP001235094">
    <property type="component" value="Unassembled WGS sequence"/>
</dbReference>
<dbReference type="SMART" id="SM00100">
    <property type="entry name" value="cNMP"/>
    <property type="match status" value="1"/>
</dbReference>
<dbReference type="RefSeq" id="WP_306889881.1">
    <property type="nucleotide sequence ID" value="NZ_JAUSVR010000005.1"/>
</dbReference>
<gene>
    <name evidence="2" type="ORF">QOZ99_002082</name>
</gene>
<dbReference type="EMBL" id="JAUSVR010000005">
    <property type="protein sequence ID" value="MDQ0511186.1"/>
    <property type="molecule type" value="Genomic_DNA"/>
</dbReference>
<comment type="caution">
    <text evidence="2">The sequence shown here is derived from an EMBL/GenBank/DDBJ whole genome shotgun (WGS) entry which is preliminary data.</text>
</comment>
<evidence type="ECO:0000259" key="1">
    <source>
        <dbReference type="PROSITE" id="PS50042"/>
    </source>
</evidence>
<dbReference type="InterPro" id="IPR018490">
    <property type="entry name" value="cNMP-bd_dom_sf"/>
</dbReference>